<sequence length="510" mass="56570">MVRDGKGRQKPKKASPTVTRFFKIMVHDDYLKVLYLTPDFVQKEPNVIGKPSYLEDSTKQLWPVTVSIVDGYPAIQNGWHKFAVDHNLEVGALLIFSYTRGCHFAVRIYGRTGCERLKFKPGSSASVAPGSEIQHDQNLSKGQGKKGQTGEKVRLGKRSREEEKKTITPDGPLRTLKKNPRGKPGSRILVASGSEFQHDQRVPKPPAASNYGSHFEKRHFSPTNIIMDYSVIMLNSHTGYNQGEDRAYLKDLSTIETGRNESDPNKSKMSSLGGETVPDKIESTVNEIQMAENEKDCIIDHYNDVFGSFPTESAENRKIRKDTSNDERKNAVQDNEALSLGGGQIAGSEGAVVPKYYDCSVSYSLVKDPSGGQTVDVKEKLVEMGEVAFGLPQTVSGKDQNMATECAPMPLQAVKDINIIVKTEPAIQSYQDLPISYPPIGGKDEGGDKQLIFLRDSVGRLWPVMRYSDTLGVTKFLGGWKQFCKENNIQPGNICDLKCENSVQHIYTVI</sequence>
<dbReference type="SMART" id="SM01019">
    <property type="entry name" value="B3"/>
    <property type="match status" value="1"/>
</dbReference>
<dbReference type="Gene3D" id="2.40.330.10">
    <property type="entry name" value="DNA-binding pseudobarrel domain"/>
    <property type="match status" value="2"/>
</dbReference>
<evidence type="ECO:0000313" key="9">
    <source>
        <dbReference type="Proteomes" id="UP000834106"/>
    </source>
</evidence>
<dbReference type="Pfam" id="PF02362">
    <property type="entry name" value="B3"/>
    <property type="match status" value="1"/>
</dbReference>
<feature type="region of interest" description="Disordered" evidence="6">
    <location>
        <begin position="257"/>
        <end position="277"/>
    </location>
</feature>
<feature type="domain" description="TF-B3" evidence="7">
    <location>
        <begin position="452"/>
        <end position="510"/>
    </location>
</feature>
<dbReference type="InterPro" id="IPR015300">
    <property type="entry name" value="DNA-bd_pseudobarrel_sf"/>
</dbReference>
<dbReference type="PANTHER" id="PTHR31920">
    <property type="entry name" value="B3 DOMAIN-CONTAINING"/>
    <property type="match status" value="1"/>
</dbReference>
<protein>
    <recommendedName>
        <fullName evidence="7">TF-B3 domain-containing protein</fullName>
    </recommendedName>
</protein>
<accession>A0AAD1YTU3</accession>
<reference evidence="8" key="1">
    <citation type="submission" date="2023-05" db="EMBL/GenBank/DDBJ databases">
        <authorList>
            <person name="Huff M."/>
        </authorList>
    </citation>
    <scope>NUCLEOTIDE SEQUENCE</scope>
</reference>
<evidence type="ECO:0000256" key="6">
    <source>
        <dbReference type="SAM" id="MobiDB-lite"/>
    </source>
</evidence>
<evidence type="ECO:0000256" key="4">
    <source>
        <dbReference type="ARBA" id="ARBA00023163"/>
    </source>
</evidence>
<comment type="subcellular location">
    <subcellularLocation>
        <location evidence="1">Nucleus</location>
    </subcellularLocation>
</comment>
<dbReference type="EMBL" id="OU503038">
    <property type="protein sequence ID" value="CAI9757366.1"/>
    <property type="molecule type" value="Genomic_DNA"/>
</dbReference>
<keyword evidence="5" id="KW-0539">Nucleus</keyword>
<dbReference type="InterPro" id="IPR003340">
    <property type="entry name" value="B3_DNA-bd"/>
</dbReference>
<evidence type="ECO:0000256" key="3">
    <source>
        <dbReference type="ARBA" id="ARBA00023125"/>
    </source>
</evidence>
<keyword evidence="2" id="KW-0805">Transcription regulation</keyword>
<dbReference type="Proteomes" id="UP000834106">
    <property type="component" value="Chromosome 3"/>
</dbReference>
<keyword evidence="4" id="KW-0804">Transcription</keyword>
<feature type="domain" description="TF-B3" evidence="7">
    <location>
        <begin position="19"/>
        <end position="112"/>
    </location>
</feature>
<evidence type="ECO:0000313" key="8">
    <source>
        <dbReference type="EMBL" id="CAI9757366.1"/>
    </source>
</evidence>
<proteinExistence type="predicted"/>
<dbReference type="GO" id="GO:0005634">
    <property type="term" value="C:nucleus"/>
    <property type="evidence" value="ECO:0007669"/>
    <property type="project" value="UniProtKB-SubCell"/>
</dbReference>
<gene>
    <name evidence="8" type="ORF">FPE_LOCUS4796</name>
</gene>
<dbReference type="PANTHER" id="PTHR31920:SF145">
    <property type="entry name" value="B3 DOMAIN-CONTAINING PROTEIN REM20-LIKE ISOFORM X1"/>
    <property type="match status" value="1"/>
</dbReference>
<keyword evidence="9" id="KW-1185">Reference proteome</keyword>
<organism evidence="8 9">
    <name type="scientific">Fraxinus pennsylvanica</name>
    <dbReference type="NCBI Taxonomy" id="56036"/>
    <lineage>
        <taxon>Eukaryota</taxon>
        <taxon>Viridiplantae</taxon>
        <taxon>Streptophyta</taxon>
        <taxon>Embryophyta</taxon>
        <taxon>Tracheophyta</taxon>
        <taxon>Spermatophyta</taxon>
        <taxon>Magnoliopsida</taxon>
        <taxon>eudicotyledons</taxon>
        <taxon>Gunneridae</taxon>
        <taxon>Pentapetalae</taxon>
        <taxon>asterids</taxon>
        <taxon>lamiids</taxon>
        <taxon>Lamiales</taxon>
        <taxon>Oleaceae</taxon>
        <taxon>Oleeae</taxon>
        <taxon>Fraxinus</taxon>
    </lineage>
</organism>
<keyword evidence="3" id="KW-0238">DNA-binding</keyword>
<dbReference type="InterPro" id="IPR050655">
    <property type="entry name" value="Plant_B3_domain"/>
</dbReference>
<feature type="compositionally biased region" description="Basic and acidic residues" evidence="6">
    <location>
        <begin position="148"/>
        <end position="167"/>
    </location>
</feature>
<dbReference type="GO" id="GO:0003677">
    <property type="term" value="F:DNA binding"/>
    <property type="evidence" value="ECO:0007669"/>
    <property type="project" value="UniProtKB-KW"/>
</dbReference>
<feature type="region of interest" description="Disordered" evidence="6">
    <location>
        <begin position="121"/>
        <end position="188"/>
    </location>
</feature>
<evidence type="ECO:0000259" key="7">
    <source>
        <dbReference type="PROSITE" id="PS50863"/>
    </source>
</evidence>
<dbReference type="AlphaFoldDB" id="A0AAD1YTU3"/>
<dbReference type="CDD" id="cd10017">
    <property type="entry name" value="B3_DNA"/>
    <property type="match status" value="2"/>
</dbReference>
<evidence type="ECO:0000256" key="2">
    <source>
        <dbReference type="ARBA" id="ARBA00023015"/>
    </source>
</evidence>
<dbReference type="SUPFAM" id="SSF101936">
    <property type="entry name" value="DNA-binding pseudobarrel domain"/>
    <property type="match status" value="2"/>
</dbReference>
<evidence type="ECO:0000256" key="1">
    <source>
        <dbReference type="ARBA" id="ARBA00004123"/>
    </source>
</evidence>
<feature type="region of interest" description="Disordered" evidence="6">
    <location>
        <begin position="193"/>
        <end position="212"/>
    </location>
</feature>
<evidence type="ECO:0000256" key="5">
    <source>
        <dbReference type="ARBA" id="ARBA00023242"/>
    </source>
</evidence>
<dbReference type="PROSITE" id="PS50863">
    <property type="entry name" value="B3"/>
    <property type="match status" value="2"/>
</dbReference>
<name>A0AAD1YTU3_9LAMI</name>